<feature type="non-terminal residue" evidence="1">
    <location>
        <position position="131"/>
    </location>
</feature>
<accession>A0A9W4TBV4</accession>
<dbReference type="PANTHER" id="PTHR13318">
    <property type="entry name" value="PARTNER OF PAIRED, ISOFORM B-RELATED"/>
    <property type="match status" value="1"/>
</dbReference>
<dbReference type="AlphaFoldDB" id="A0A9W4TBV4"/>
<protein>
    <submittedName>
        <fullName evidence="1">5028_t:CDS:1</fullName>
    </submittedName>
</protein>
<dbReference type="Gene3D" id="3.80.10.10">
    <property type="entry name" value="Ribonuclease Inhibitor"/>
    <property type="match status" value="1"/>
</dbReference>
<feature type="non-terminal residue" evidence="1">
    <location>
        <position position="1"/>
    </location>
</feature>
<dbReference type="InterPro" id="IPR001611">
    <property type="entry name" value="Leu-rich_rpt"/>
</dbReference>
<evidence type="ECO:0000313" key="1">
    <source>
        <dbReference type="EMBL" id="CAI2199475.1"/>
    </source>
</evidence>
<dbReference type="SMART" id="SM00367">
    <property type="entry name" value="LRR_CC"/>
    <property type="match status" value="3"/>
</dbReference>
<dbReference type="InterPro" id="IPR006553">
    <property type="entry name" value="Leu-rich_rpt_Cys-con_subtyp"/>
</dbReference>
<organism evidence="1 2">
    <name type="scientific">Funneliformis geosporum</name>
    <dbReference type="NCBI Taxonomy" id="1117311"/>
    <lineage>
        <taxon>Eukaryota</taxon>
        <taxon>Fungi</taxon>
        <taxon>Fungi incertae sedis</taxon>
        <taxon>Mucoromycota</taxon>
        <taxon>Glomeromycotina</taxon>
        <taxon>Glomeromycetes</taxon>
        <taxon>Glomerales</taxon>
        <taxon>Glomeraceae</taxon>
        <taxon>Funneliformis</taxon>
    </lineage>
</organism>
<keyword evidence="2" id="KW-1185">Reference proteome</keyword>
<reference evidence="1" key="1">
    <citation type="submission" date="2022-08" db="EMBL/GenBank/DDBJ databases">
        <authorList>
            <person name="Kallberg Y."/>
            <person name="Tangrot J."/>
            <person name="Rosling A."/>
        </authorList>
    </citation>
    <scope>NUCLEOTIDE SEQUENCE</scope>
    <source>
        <strain evidence="1">Wild A</strain>
    </source>
</reference>
<sequence>KKIISIVHSCPNITHLSFKNSIGFSNRALELIAGSYPNLKYLNLCDNQSEYLNIAYRTEITKHSICGIIRSSPKLQHLNITFCEITDITIKEIARSCLNLKYFNLEGCDNISKEAVDQLNPNTHVENFQDP</sequence>
<dbReference type="OrthoDB" id="10257471at2759"/>
<dbReference type="GO" id="GO:0031146">
    <property type="term" value="P:SCF-dependent proteasomal ubiquitin-dependent protein catabolic process"/>
    <property type="evidence" value="ECO:0007669"/>
    <property type="project" value="TreeGrafter"/>
</dbReference>
<proteinExistence type="predicted"/>
<dbReference type="Pfam" id="PF13516">
    <property type="entry name" value="LRR_6"/>
    <property type="match status" value="1"/>
</dbReference>
<dbReference type="GO" id="GO:0019005">
    <property type="term" value="C:SCF ubiquitin ligase complex"/>
    <property type="evidence" value="ECO:0007669"/>
    <property type="project" value="TreeGrafter"/>
</dbReference>
<gene>
    <name evidence="1" type="ORF">FWILDA_LOCUS19092</name>
</gene>
<dbReference type="InterPro" id="IPR032675">
    <property type="entry name" value="LRR_dom_sf"/>
</dbReference>
<comment type="caution">
    <text evidence="1">The sequence shown here is derived from an EMBL/GenBank/DDBJ whole genome shotgun (WGS) entry which is preliminary data.</text>
</comment>
<dbReference type="SUPFAM" id="SSF52047">
    <property type="entry name" value="RNI-like"/>
    <property type="match status" value="1"/>
</dbReference>
<evidence type="ECO:0000313" key="2">
    <source>
        <dbReference type="Proteomes" id="UP001153678"/>
    </source>
</evidence>
<dbReference type="EMBL" id="CAMKVN010021460">
    <property type="protein sequence ID" value="CAI2199475.1"/>
    <property type="molecule type" value="Genomic_DNA"/>
</dbReference>
<dbReference type="Proteomes" id="UP001153678">
    <property type="component" value="Unassembled WGS sequence"/>
</dbReference>
<name>A0A9W4TBV4_9GLOM</name>